<keyword evidence="3" id="KW-1185">Reference proteome</keyword>
<name>A0A4V4HFQ7_DENBC</name>
<feature type="transmembrane region" description="Helical" evidence="1">
    <location>
        <begin position="282"/>
        <end position="301"/>
    </location>
</feature>
<keyword evidence="1" id="KW-1133">Transmembrane helix</keyword>
<keyword evidence="1" id="KW-0812">Transmembrane</keyword>
<accession>A0A4V4HFQ7</accession>
<dbReference type="Proteomes" id="UP000297245">
    <property type="component" value="Unassembled WGS sequence"/>
</dbReference>
<sequence>MLIDNRPLKLLLPHKILDSKSGRKSFTATKAKQDDEGDLDSFQFNYRVPLTEPNVITQLKALSLATTAQDEGTQSIVLNHHWSSEQVEQKLVGLLGFAMQHLVDLGEKERHRQYELLRRDKTKLVYYQAKEINGSALYNANGAQKKSWENYGVYLDLANDSGNLSSICARVVHEFKILASARKCTRGKLVGNSHSQVRVLNLESKTCKYLQKLTKTRKFFTTCKYLKSESINFRKPILAEYLRNLFVPQLWIKTIGADNDGCTLPAKGKASSNDSDPQLPNFPVPLGILVMIATLILFLLVTKVPNFCFTQVNVGGAQADPIELDDENDGAEKDVDDEYVPENRQSLPLPQVVPVNAWDFTYPV</sequence>
<evidence type="ECO:0000313" key="2">
    <source>
        <dbReference type="EMBL" id="THU95845.1"/>
    </source>
</evidence>
<evidence type="ECO:0000313" key="3">
    <source>
        <dbReference type="Proteomes" id="UP000297245"/>
    </source>
</evidence>
<keyword evidence="1" id="KW-0472">Membrane</keyword>
<evidence type="ECO:0000256" key="1">
    <source>
        <dbReference type="SAM" id="Phobius"/>
    </source>
</evidence>
<protein>
    <submittedName>
        <fullName evidence="2">Uncharacterized protein</fullName>
    </submittedName>
</protein>
<dbReference type="EMBL" id="ML179190">
    <property type="protein sequence ID" value="THU95845.1"/>
    <property type="molecule type" value="Genomic_DNA"/>
</dbReference>
<dbReference type="AlphaFoldDB" id="A0A4V4HFQ7"/>
<gene>
    <name evidence="2" type="ORF">K435DRAFT_797802</name>
</gene>
<proteinExistence type="predicted"/>
<reference evidence="2 3" key="1">
    <citation type="journal article" date="2019" name="Nat. Ecol. Evol.">
        <title>Megaphylogeny resolves global patterns of mushroom evolution.</title>
        <authorList>
            <person name="Varga T."/>
            <person name="Krizsan K."/>
            <person name="Foldi C."/>
            <person name="Dima B."/>
            <person name="Sanchez-Garcia M."/>
            <person name="Sanchez-Ramirez S."/>
            <person name="Szollosi G.J."/>
            <person name="Szarkandi J.G."/>
            <person name="Papp V."/>
            <person name="Albert L."/>
            <person name="Andreopoulos W."/>
            <person name="Angelini C."/>
            <person name="Antonin V."/>
            <person name="Barry K.W."/>
            <person name="Bougher N.L."/>
            <person name="Buchanan P."/>
            <person name="Buyck B."/>
            <person name="Bense V."/>
            <person name="Catcheside P."/>
            <person name="Chovatia M."/>
            <person name="Cooper J."/>
            <person name="Damon W."/>
            <person name="Desjardin D."/>
            <person name="Finy P."/>
            <person name="Geml J."/>
            <person name="Haridas S."/>
            <person name="Hughes K."/>
            <person name="Justo A."/>
            <person name="Karasinski D."/>
            <person name="Kautmanova I."/>
            <person name="Kiss B."/>
            <person name="Kocsube S."/>
            <person name="Kotiranta H."/>
            <person name="LaButti K.M."/>
            <person name="Lechner B.E."/>
            <person name="Liimatainen K."/>
            <person name="Lipzen A."/>
            <person name="Lukacs Z."/>
            <person name="Mihaltcheva S."/>
            <person name="Morgado L.N."/>
            <person name="Niskanen T."/>
            <person name="Noordeloos M.E."/>
            <person name="Ohm R.A."/>
            <person name="Ortiz-Santana B."/>
            <person name="Ovrebo C."/>
            <person name="Racz N."/>
            <person name="Riley R."/>
            <person name="Savchenko A."/>
            <person name="Shiryaev A."/>
            <person name="Soop K."/>
            <person name="Spirin V."/>
            <person name="Szebenyi C."/>
            <person name="Tomsovsky M."/>
            <person name="Tulloss R.E."/>
            <person name="Uehling J."/>
            <person name="Grigoriev I.V."/>
            <person name="Vagvolgyi C."/>
            <person name="Papp T."/>
            <person name="Martin F.M."/>
            <person name="Miettinen O."/>
            <person name="Hibbett D.S."/>
            <person name="Nagy L.G."/>
        </authorList>
    </citation>
    <scope>NUCLEOTIDE SEQUENCE [LARGE SCALE GENOMIC DNA]</scope>
    <source>
        <strain evidence="2 3">CBS 962.96</strain>
    </source>
</reference>
<organism evidence="2 3">
    <name type="scientific">Dendrothele bispora (strain CBS 962.96)</name>
    <dbReference type="NCBI Taxonomy" id="1314807"/>
    <lineage>
        <taxon>Eukaryota</taxon>
        <taxon>Fungi</taxon>
        <taxon>Dikarya</taxon>
        <taxon>Basidiomycota</taxon>
        <taxon>Agaricomycotina</taxon>
        <taxon>Agaricomycetes</taxon>
        <taxon>Agaricomycetidae</taxon>
        <taxon>Agaricales</taxon>
        <taxon>Agaricales incertae sedis</taxon>
        <taxon>Dendrothele</taxon>
    </lineage>
</organism>